<dbReference type="Gene3D" id="2.120.10.80">
    <property type="entry name" value="Kelch-type beta propeller"/>
    <property type="match status" value="1"/>
</dbReference>
<dbReference type="SUPFAM" id="SSF50965">
    <property type="entry name" value="Galactose oxidase, central domain"/>
    <property type="match status" value="1"/>
</dbReference>
<dbReference type="EMBL" id="FN653029">
    <property type="protein sequence ID" value="CBY08108.1"/>
    <property type="molecule type" value="Genomic_DNA"/>
</dbReference>
<dbReference type="InterPro" id="IPR011043">
    <property type="entry name" value="Gal_Oxase/kelch_b-propeller"/>
</dbReference>
<organism evidence="1">
    <name type="scientific">Oikopleura dioica</name>
    <name type="common">Tunicate</name>
    <dbReference type="NCBI Taxonomy" id="34765"/>
    <lineage>
        <taxon>Eukaryota</taxon>
        <taxon>Metazoa</taxon>
        <taxon>Chordata</taxon>
        <taxon>Tunicata</taxon>
        <taxon>Appendicularia</taxon>
        <taxon>Copelata</taxon>
        <taxon>Oikopleuridae</taxon>
        <taxon>Oikopleura</taxon>
    </lineage>
</organism>
<sequence length="332" mass="36884">MDASTARTRSAAVMEATVEPGELFIWLILSQQATSYSSRPTNSAICLSHSISLSRVIDLSRAQFMTSYLESGSNSFSVLNAAGYAIWKDEVYSFGGYVQYGESQTRILKLLPGACEFERQSVTLRRDFGATYGSVAVWDGGIWEPEGVYLCFGSFNGGKQCERFDGTTTTIVSSSRKTHRESAMCVYDGRLMAVGGTNDDEQYSELFSWEWNPAVAHPEGQRYAPCVSVDEGVLFFSRSTSGASKVWLFSNFEWNVVGDFVKDASRFTPLLLDNNTIMMYPGYKGKAAYRTIWDGEKIVESKEQLTNGQLRYDNTIKPIVFEGVLDCPVPSV</sequence>
<dbReference type="InterPro" id="IPR015915">
    <property type="entry name" value="Kelch-typ_b-propeller"/>
</dbReference>
<dbReference type="Proteomes" id="UP000001307">
    <property type="component" value="Unassembled WGS sequence"/>
</dbReference>
<evidence type="ECO:0000313" key="2">
    <source>
        <dbReference type="Proteomes" id="UP000001307"/>
    </source>
</evidence>
<gene>
    <name evidence="1" type="ORF">GSOID_T00004117001</name>
</gene>
<keyword evidence="2" id="KW-1185">Reference proteome</keyword>
<name>E4X8P9_OIKDI</name>
<proteinExistence type="predicted"/>
<dbReference type="InParanoid" id="E4X8P9"/>
<reference evidence="1" key="1">
    <citation type="journal article" date="2010" name="Science">
        <title>Plasticity of animal genome architecture unmasked by rapid evolution of a pelagic tunicate.</title>
        <authorList>
            <person name="Denoeud F."/>
            <person name="Henriet S."/>
            <person name="Mungpakdee S."/>
            <person name="Aury J.M."/>
            <person name="Da Silva C."/>
            <person name="Brinkmann H."/>
            <person name="Mikhaleva J."/>
            <person name="Olsen L.C."/>
            <person name="Jubin C."/>
            <person name="Canestro C."/>
            <person name="Bouquet J.M."/>
            <person name="Danks G."/>
            <person name="Poulain J."/>
            <person name="Campsteijn C."/>
            <person name="Adamski M."/>
            <person name="Cross I."/>
            <person name="Yadetie F."/>
            <person name="Muffato M."/>
            <person name="Louis A."/>
            <person name="Butcher S."/>
            <person name="Tsagkogeorga G."/>
            <person name="Konrad A."/>
            <person name="Singh S."/>
            <person name="Jensen M.F."/>
            <person name="Cong E.H."/>
            <person name="Eikeseth-Otteraa H."/>
            <person name="Noel B."/>
            <person name="Anthouard V."/>
            <person name="Porcel B.M."/>
            <person name="Kachouri-Lafond R."/>
            <person name="Nishino A."/>
            <person name="Ugolini M."/>
            <person name="Chourrout P."/>
            <person name="Nishida H."/>
            <person name="Aasland R."/>
            <person name="Huzurbazar S."/>
            <person name="Westhof E."/>
            <person name="Delsuc F."/>
            <person name="Lehrach H."/>
            <person name="Reinhardt R."/>
            <person name="Weissenbach J."/>
            <person name="Roy S.W."/>
            <person name="Artiguenave F."/>
            <person name="Postlethwait J.H."/>
            <person name="Manak J.R."/>
            <person name="Thompson E.M."/>
            <person name="Jaillon O."/>
            <person name="Du Pasquier L."/>
            <person name="Boudinot P."/>
            <person name="Liberles D.A."/>
            <person name="Volff J.N."/>
            <person name="Philippe H."/>
            <person name="Lenhard B."/>
            <person name="Roest Crollius H."/>
            <person name="Wincker P."/>
            <person name="Chourrout D."/>
        </authorList>
    </citation>
    <scope>NUCLEOTIDE SEQUENCE [LARGE SCALE GENOMIC DNA]</scope>
</reference>
<accession>E4X8P9</accession>
<evidence type="ECO:0000313" key="1">
    <source>
        <dbReference type="EMBL" id="CBY08108.1"/>
    </source>
</evidence>
<protein>
    <submittedName>
        <fullName evidence="1">Uncharacterized protein</fullName>
    </submittedName>
</protein>
<dbReference type="AlphaFoldDB" id="E4X8P9"/>